<accession>A0AAX4JCD8</accession>
<evidence type="ECO:0000256" key="8">
    <source>
        <dbReference type="RuleBase" id="RU280819"/>
    </source>
</evidence>
<keyword evidence="8" id="KW-0808">Transferase</keyword>
<keyword evidence="4 8" id="KW-0337">GPI-anchor biosynthesis</keyword>
<keyword evidence="5 8" id="KW-0812">Transmembrane</keyword>
<dbReference type="PANTHER" id="PTHR20661:SF0">
    <property type="entry name" value="PHOSPHATIDYLINOSITOL-GLYCAN BIOSYNTHESIS CLASS W PROTEIN"/>
    <property type="match status" value="1"/>
</dbReference>
<dbReference type="GeneID" id="90541323"/>
<dbReference type="GO" id="GO:0032216">
    <property type="term" value="F:glucosaminyl-phosphatidylinositol O-acyltransferase activity"/>
    <property type="evidence" value="ECO:0007669"/>
    <property type="project" value="TreeGrafter"/>
</dbReference>
<evidence type="ECO:0000256" key="2">
    <source>
        <dbReference type="ARBA" id="ARBA00004687"/>
    </source>
</evidence>
<dbReference type="InterPro" id="IPR009447">
    <property type="entry name" value="PIGW/GWT1"/>
</dbReference>
<comment type="function">
    <text evidence="8">A acetyltransferase, which acetylates the inositol ring of phosphatidylinositol during biosynthesis of GPI-anchor.</text>
</comment>
<dbReference type="EMBL" id="CP142730">
    <property type="protein sequence ID" value="WUR03508.1"/>
    <property type="molecule type" value="Genomic_DNA"/>
</dbReference>
<evidence type="ECO:0000256" key="6">
    <source>
        <dbReference type="ARBA" id="ARBA00022989"/>
    </source>
</evidence>
<feature type="transmembrane region" description="Helical" evidence="8">
    <location>
        <begin position="182"/>
        <end position="202"/>
    </location>
</feature>
<evidence type="ECO:0000313" key="9">
    <source>
        <dbReference type="EMBL" id="WUR03508.1"/>
    </source>
</evidence>
<keyword evidence="10" id="KW-1185">Reference proteome</keyword>
<evidence type="ECO:0000313" key="10">
    <source>
        <dbReference type="Proteomes" id="UP001334084"/>
    </source>
</evidence>
<name>A0AAX4JCD8_9MICR</name>
<evidence type="ECO:0000256" key="3">
    <source>
        <dbReference type="ARBA" id="ARBA00007559"/>
    </source>
</evidence>
<evidence type="ECO:0000256" key="5">
    <source>
        <dbReference type="ARBA" id="ARBA00022692"/>
    </source>
</evidence>
<sequence length="434" mass="51308">MSFSSESEIFIVTGISNLSLLAYNTFPCHNIILDFVFWICPQYYIIMYPNQKTELICLLILLINFNKIKAKQPTLLCKDMNFSIIRILRSYLACQTAICILAADFIRMFPAKFGKSLDYGFKLMDIGVGSYIYNCGLMINKTKVTTNLKINITTNHNKETDVNNYIKTLPQDKVKRIINKNILILLILGLIRYMTICVFNLQVEVAEYGVHSNFYFILALVQFIYKIFPYNKLGYPLLIIYQIVTRHYKIDKFILNNNRHGFIFQNKETFFVIIPFLCLMMILQDISRILFYPFLINQNNVKEAKLDNLKYKILNLSKYLGIFYLLYRMFAYFEDPSRRLCNATYVFFILYLHTAHLLIYIFVSILTHFQNYTTLDFVSKNMMTNFLLTNLLVLFFKQIIEFKDNQCHWVIIFYLILSFTLPPIISRSFNINKI</sequence>
<feature type="transmembrane region" description="Helical" evidence="8">
    <location>
        <begin position="52"/>
        <end position="68"/>
    </location>
</feature>
<dbReference type="PANTHER" id="PTHR20661">
    <property type="entry name" value="PHOSPHATIDYLINOSITOL-GLYCAN BIOSYNTHESIS CLASS W PROTEIN"/>
    <property type="match status" value="1"/>
</dbReference>
<dbReference type="KEGG" id="vnx:VNE69_05099"/>
<gene>
    <name evidence="9" type="ORF">VNE69_05099</name>
</gene>
<dbReference type="GO" id="GO:0006506">
    <property type="term" value="P:GPI anchor biosynthetic process"/>
    <property type="evidence" value="ECO:0007669"/>
    <property type="project" value="UniProtKB-KW"/>
</dbReference>
<dbReference type="Proteomes" id="UP001334084">
    <property type="component" value="Chromosome 5"/>
</dbReference>
<feature type="transmembrane region" description="Helical" evidence="8">
    <location>
        <begin position="407"/>
        <end position="425"/>
    </location>
</feature>
<proteinExistence type="inferred from homology"/>
<comment type="similarity">
    <text evidence="3 8">Belongs to the PIGW family.</text>
</comment>
<dbReference type="EC" id="2.3.-.-" evidence="8"/>
<comment type="pathway">
    <text evidence="2 8">Glycolipid biosynthesis; glycosylphosphatidylinositol-anchor biosynthesis.</text>
</comment>
<evidence type="ECO:0000256" key="1">
    <source>
        <dbReference type="ARBA" id="ARBA00004141"/>
    </source>
</evidence>
<evidence type="ECO:0000256" key="7">
    <source>
        <dbReference type="ARBA" id="ARBA00023136"/>
    </source>
</evidence>
<feature type="transmembrane region" description="Helical" evidence="8">
    <location>
        <begin position="382"/>
        <end position="400"/>
    </location>
</feature>
<feature type="transmembrane region" description="Helical" evidence="8">
    <location>
        <begin position="88"/>
        <end position="106"/>
    </location>
</feature>
<feature type="transmembrane region" description="Helical" evidence="8">
    <location>
        <begin position="345"/>
        <end position="370"/>
    </location>
</feature>
<dbReference type="GO" id="GO:0072659">
    <property type="term" value="P:protein localization to plasma membrane"/>
    <property type="evidence" value="ECO:0007669"/>
    <property type="project" value="TreeGrafter"/>
</dbReference>
<keyword evidence="7 8" id="KW-0472">Membrane</keyword>
<feature type="transmembrane region" description="Helical" evidence="8">
    <location>
        <begin position="269"/>
        <end position="296"/>
    </location>
</feature>
<protein>
    <recommendedName>
        <fullName evidence="8">GPI-anchored wall transfer protein</fullName>
        <ecNumber evidence="8">2.3.-.-</ecNumber>
    </recommendedName>
</protein>
<comment type="subcellular location">
    <subcellularLocation>
        <location evidence="8">Endoplasmic reticulum membrane</location>
        <topology evidence="8">Multi-pass membrane protein</topology>
    </subcellularLocation>
    <subcellularLocation>
        <location evidence="1">Membrane</location>
        <topology evidence="1">Multi-pass membrane protein</topology>
    </subcellularLocation>
</comment>
<dbReference type="GO" id="GO:0005789">
    <property type="term" value="C:endoplasmic reticulum membrane"/>
    <property type="evidence" value="ECO:0007669"/>
    <property type="project" value="UniProtKB-SubCell"/>
</dbReference>
<dbReference type="AlphaFoldDB" id="A0AAX4JCD8"/>
<organism evidence="9 10">
    <name type="scientific">Vairimorpha necatrix</name>
    <dbReference type="NCBI Taxonomy" id="6039"/>
    <lineage>
        <taxon>Eukaryota</taxon>
        <taxon>Fungi</taxon>
        <taxon>Fungi incertae sedis</taxon>
        <taxon>Microsporidia</taxon>
        <taxon>Nosematidae</taxon>
        <taxon>Vairimorpha</taxon>
    </lineage>
</organism>
<reference evidence="9" key="1">
    <citation type="journal article" date="2024" name="BMC Genomics">
        <title>Functional annotation of a divergent genome using sequence and structure-based similarity.</title>
        <authorList>
            <person name="Svedberg D."/>
            <person name="Winiger R.R."/>
            <person name="Berg A."/>
            <person name="Sharma H."/>
            <person name="Tellgren-Roth C."/>
            <person name="Debrunner-Vossbrinck B.A."/>
            <person name="Vossbrinck C.R."/>
            <person name="Barandun J."/>
        </authorList>
    </citation>
    <scope>NUCLEOTIDE SEQUENCE</scope>
    <source>
        <strain evidence="9">Illinois isolate</strain>
    </source>
</reference>
<comment type="caution">
    <text evidence="8">Lacks conserved residue(s) required for the propagation of feature annotation.</text>
</comment>
<evidence type="ECO:0000256" key="4">
    <source>
        <dbReference type="ARBA" id="ARBA00022502"/>
    </source>
</evidence>
<dbReference type="RefSeq" id="XP_065329653.1">
    <property type="nucleotide sequence ID" value="XM_065473581.1"/>
</dbReference>
<feature type="transmembrane region" description="Helical" evidence="8">
    <location>
        <begin position="316"/>
        <end position="333"/>
    </location>
</feature>
<keyword evidence="6 8" id="KW-1133">Transmembrane helix</keyword>
<dbReference type="Pfam" id="PF06423">
    <property type="entry name" value="GWT1"/>
    <property type="match status" value="1"/>
</dbReference>
<keyword evidence="8" id="KW-0012">Acyltransferase</keyword>
<keyword evidence="8" id="KW-0256">Endoplasmic reticulum</keyword>